<comment type="caution">
    <text evidence="2">The sequence shown here is derived from an EMBL/GenBank/DDBJ whole genome shotgun (WGS) entry which is preliminary data.</text>
</comment>
<dbReference type="Proteomes" id="UP001066276">
    <property type="component" value="Chromosome 12"/>
</dbReference>
<feature type="region of interest" description="Disordered" evidence="1">
    <location>
        <begin position="1"/>
        <end position="74"/>
    </location>
</feature>
<protein>
    <submittedName>
        <fullName evidence="2">Uncharacterized protein</fullName>
    </submittedName>
</protein>
<evidence type="ECO:0000313" key="2">
    <source>
        <dbReference type="EMBL" id="KAJ1082948.1"/>
    </source>
</evidence>
<feature type="compositionally biased region" description="Basic and acidic residues" evidence="1">
    <location>
        <begin position="56"/>
        <end position="74"/>
    </location>
</feature>
<dbReference type="AlphaFoldDB" id="A0AAV7L342"/>
<name>A0AAV7L342_PLEWA</name>
<reference evidence="2" key="1">
    <citation type="journal article" date="2022" name="bioRxiv">
        <title>Sequencing and chromosome-scale assembly of the giantPleurodeles waltlgenome.</title>
        <authorList>
            <person name="Brown T."/>
            <person name="Elewa A."/>
            <person name="Iarovenko S."/>
            <person name="Subramanian E."/>
            <person name="Araus A.J."/>
            <person name="Petzold A."/>
            <person name="Susuki M."/>
            <person name="Suzuki K.-i.T."/>
            <person name="Hayashi T."/>
            <person name="Toyoda A."/>
            <person name="Oliveira C."/>
            <person name="Osipova E."/>
            <person name="Leigh N.D."/>
            <person name="Simon A."/>
            <person name="Yun M.H."/>
        </authorList>
    </citation>
    <scope>NUCLEOTIDE SEQUENCE</scope>
    <source>
        <strain evidence="2">20211129_DDA</strain>
        <tissue evidence="2">Liver</tissue>
    </source>
</reference>
<evidence type="ECO:0000313" key="3">
    <source>
        <dbReference type="Proteomes" id="UP001066276"/>
    </source>
</evidence>
<keyword evidence="3" id="KW-1185">Reference proteome</keyword>
<organism evidence="2 3">
    <name type="scientific">Pleurodeles waltl</name>
    <name type="common">Iberian ribbed newt</name>
    <dbReference type="NCBI Taxonomy" id="8319"/>
    <lineage>
        <taxon>Eukaryota</taxon>
        <taxon>Metazoa</taxon>
        <taxon>Chordata</taxon>
        <taxon>Craniata</taxon>
        <taxon>Vertebrata</taxon>
        <taxon>Euteleostomi</taxon>
        <taxon>Amphibia</taxon>
        <taxon>Batrachia</taxon>
        <taxon>Caudata</taxon>
        <taxon>Salamandroidea</taxon>
        <taxon>Salamandridae</taxon>
        <taxon>Pleurodelinae</taxon>
        <taxon>Pleurodeles</taxon>
    </lineage>
</organism>
<sequence>MRSERPPFCERAPPRLSFNPAQDASDWRCPRGIQEEEDGMPRSLGNDEADTFPENPDVRVPSDTKREDGQHASV</sequence>
<evidence type="ECO:0000256" key="1">
    <source>
        <dbReference type="SAM" id="MobiDB-lite"/>
    </source>
</evidence>
<proteinExistence type="predicted"/>
<gene>
    <name evidence="2" type="ORF">NDU88_003109</name>
</gene>
<accession>A0AAV7L342</accession>
<dbReference type="EMBL" id="JANPWB010000016">
    <property type="protein sequence ID" value="KAJ1082948.1"/>
    <property type="molecule type" value="Genomic_DNA"/>
</dbReference>